<dbReference type="AlphaFoldDB" id="A0A1W6Z6L0"/>
<organism evidence="4 5">
    <name type="scientific">Bordetella genomosp. 9</name>
    <dbReference type="NCBI Taxonomy" id="1416803"/>
    <lineage>
        <taxon>Bacteria</taxon>
        <taxon>Pseudomonadati</taxon>
        <taxon>Pseudomonadota</taxon>
        <taxon>Betaproteobacteria</taxon>
        <taxon>Burkholderiales</taxon>
        <taxon>Alcaligenaceae</taxon>
        <taxon>Bordetella</taxon>
    </lineage>
</organism>
<evidence type="ECO:0000256" key="1">
    <source>
        <dbReference type="ARBA" id="ARBA00038420"/>
    </source>
</evidence>
<dbReference type="GO" id="GO:0004222">
    <property type="term" value="F:metalloendopeptidase activity"/>
    <property type="evidence" value="ECO:0007669"/>
    <property type="project" value="TreeGrafter"/>
</dbReference>
<dbReference type="InterPro" id="IPR050570">
    <property type="entry name" value="Cell_wall_metabolism_enzyme"/>
</dbReference>
<evidence type="ECO:0000313" key="5">
    <source>
        <dbReference type="Proteomes" id="UP000194139"/>
    </source>
</evidence>
<dbReference type="InterPro" id="IPR036779">
    <property type="entry name" value="LysM_dom_sf"/>
</dbReference>
<dbReference type="InterPro" id="IPR011055">
    <property type="entry name" value="Dup_hybrid_motif"/>
</dbReference>
<dbReference type="PROSITE" id="PS51782">
    <property type="entry name" value="LYSM"/>
    <property type="match status" value="1"/>
</dbReference>
<dbReference type="SUPFAM" id="SSF51261">
    <property type="entry name" value="Duplicated hybrid motif"/>
    <property type="match status" value="1"/>
</dbReference>
<proteinExistence type="inferred from homology"/>
<evidence type="ECO:0000313" key="4">
    <source>
        <dbReference type="EMBL" id="ARP88739.1"/>
    </source>
</evidence>
<dbReference type="Gene3D" id="3.10.350.10">
    <property type="entry name" value="LysM domain"/>
    <property type="match status" value="1"/>
</dbReference>
<reference evidence="4 5" key="1">
    <citation type="submission" date="2017-05" db="EMBL/GenBank/DDBJ databases">
        <title>Complete and WGS of Bordetella genogroups.</title>
        <authorList>
            <person name="Spilker T."/>
            <person name="LiPuma J."/>
        </authorList>
    </citation>
    <scope>NUCLEOTIDE SEQUENCE [LARGE SCALE GENOMIC DNA]</scope>
    <source>
        <strain evidence="4 5">AU17164</strain>
    </source>
</reference>
<dbReference type="Gene3D" id="2.70.70.10">
    <property type="entry name" value="Glucose Permease (Domain IIA)"/>
    <property type="match status" value="1"/>
</dbReference>
<protein>
    <submittedName>
        <fullName evidence="4">Peptidase</fullName>
    </submittedName>
</protein>
<dbReference type="EMBL" id="CP021109">
    <property type="protein sequence ID" value="ARP88739.1"/>
    <property type="molecule type" value="Genomic_DNA"/>
</dbReference>
<dbReference type="CDD" id="cd00118">
    <property type="entry name" value="LysM"/>
    <property type="match status" value="1"/>
</dbReference>
<evidence type="ECO:0000259" key="3">
    <source>
        <dbReference type="PROSITE" id="PS51782"/>
    </source>
</evidence>
<accession>A0A1W6Z6L0</accession>
<keyword evidence="5" id="KW-1185">Reference proteome</keyword>
<gene>
    <name evidence="4" type="ORF">CAL13_14285</name>
</gene>
<dbReference type="PANTHER" id="PTHR21666:SF263">
    <property type="entry name" value="MUREIN HYDROLASE ACTIVATOR NLPD"/>
    <property type="match status" value="1"/>
</dbReference>
<feature type="domain" description="LysM" evidence="3">
    <location>
        <begin position="39"/>
        <end position="83"/>
    </location>
</feature>
<dbReference type="CDD" id="cd12797">
    <property type="entry name" value="M23_peptidase"/>
    <property type="match status" value="1"/>
</dbReference>
<feature type="region of interest" description="Disordered" evidence="2">
    <location>
        <begin position="80"/>
        <end position="125"/>
    </location>
</feature>
<dbReference type="InterPro" id="IPR018392">
    <property type="entry name" value="LysM"/>
</dbReference>
<dbReference type="Pfam" id="PF01551">
    <property type="entry name" value="Peptidase_M23"/>
    <property type="match status" value="1"/>
</dbReference>
<dbReference type="Pfam" id="PF01476">
    <property type="entry name" value="LysM"/>
    <property type="match status" value="1"/>
</dbReference>
<evidence type="ECO:0000256" key="2">
    <source>
        <dbReference type="SAM" id="MobiDB-lite"/>
    </source>
</evidence>
<name>A0A1W6Z6L0_9BORD</name>
<dbReference type="RefSeq" id="WP_232462394.1">
    <property type="nucleotide sequence ID" value="NZ_CP021109.1"/>
</dbReference>
<sequence>MAAPATSLSTGATRLRRLICHALLVLLLAACASSRVQPGYYRVESGDTLTRIARAHNESVANLMRWNKLDSADHLEVGQVLRVEPPGGSASRRKASSSAGARSGTGGSAAARTEKPAPADTTPLKGIDLVWPAQGTVAQRFNGASSQGLRIVNAAGTPVVAAAAGTVAYASNGLRGYGNLIIVRHAGNFLTIYAHNRKLLVSQGQRVTQGQKIAEMGNSDSKQVALYFELRQGGKPVDPARALPPR</sequence>
<dbReference type="InterPro" id="IPR016047">
    <property type="entry name" value="M23ase_b-sheet_dom"/>
</dbReference>
<comment type="similarity">
    <text evidence="1">Belongs to the E.coli NlpD/Haemophilus LppB family.</text>
</comment>
<dbReference type="SMART" id="SM00257">
    <property type="entry name" value="LysM"/>
    <property type="match status" value="1"/>
</dbReference>
<dbReference type="Proteomes" id="UP000194139">
    <property type="component" value="Chromosome"/>
</dbReference>
<dbReference type="PANTHER" id="PTHR21666">
    <property type="entry name" value="PEPTIDASE-RELATED"/>
    <property type="match status" value="1"/>
</dbReference>